<gene>
    <name evidence="8" type="ORF">CC80DRAFT_528350</name>
</gene>
<dbReference type="FunFam" id="1.20.1250.20:FF:000394">
    <property type="entry name" value="MFS general substrate transporter"/>
    <property type="match status" value="1"/>
</dbReference>
<name>A0A6A5TEZ1_9PLEO</name>
<evidence type="ECO:0000256" key="6">
    <source>
        <dbReference type="SAM" id="Phobius"/>
    </source>
</evidence>
<keyword evidence="2" id="KW-0813">Transport</keyword>
<dbReference type="EMBL" id="ML977017">
    <property type="protein sequence ID" value="KAF1951395.1"/>
    <property type="molecule type" value="Genomic_DNA"/>
</dbReference>
<dbReference type="SUPFAM" id="SSF103473">
    <property type="entry name" value="MFS general substrate transporter"/>
    <property type="match status" value="1"/>
</dbReference>
<reference evidence="8" key="1">
    <citation type="journal article" date="2020" name="Stud. Mycol.">
        <title>101 Dothideomycetes genomes: a test case for predicting lifestyles and emergence of pathogens.</title>
        <authorList>
            <person name="Haridas S."/>
            <person name="Albert R."/>
            <person name="Binder M."/>
            <person name="Bloem J."/>
            <person name="Labutti K."/>
            <person name="Salamov A."/>
            <person name="Andreopoulos B."/>
            <person name="Baker S."/>
            <person name="Barry K."/>
            <person name="Bills G."/>
            <person name="Bluhm B."/>
            <person name="Cannon C."/>
            <person name="Castanera R."/>
            <person name="Culley D."/>
            <person name="Daum C."/>
            <person name="Ezra D."/>
            <person name="Gonzalez J."/>
            <person name="Henrissat B."/>
            <person name="Kuo A."/>
            <person name="Liang C."/>
            <person name="Lipzen A."/>
            <person name="Lutzoni F."/>
            <person name="Magnuson J."/>
            <person name="Mondo S."/>
            <person name="Nolan M."/>
            <person name="Ohm R."/>
            <person name="Pangilinan J."/>
            <person name="Park H.-J."/>
            <person name="Ramirez L."/>
            <person name="Alfaro M."/>
            <person name="Sun H."/>
            <person name="Tritt A."/>
            <person name="Yoshinaga Y."/>
            <person name="Zwiers L.-H."/>
            <person name="Turgeon B."/>
            <person name="Goodwin S."/>
            <person name="Spatafora J."/>
            <person name="Crous P."/>
            <person name="Grigoriev I."/>
        </authorList>
    </citation>
    <scope>NUCLEOTIDE SEQUENCE</scope>
    <source>
        <strain evidence="8">CBS 675.92</strain>
    </source>
</reference>
<evidence type="ECO:0000256" key="3">
    <source>
        <dbReference type="ARBA" id="ARBA00022692"/>
    </source>
</evidence>
<feature type="transmembrane region" description="Helical" evidence="6">
    <location>
        <begin position="102"/>
        <end position="123"/>
    </location>
</feature>
<feature type="domain" description="Major facilitator superfamily (MFS) profile" evidence="7">
    <location>
        <begin position="36"/>
        <end position="447"/>
    </location>
</feature>
<feature type="transmembrane region" description="Helical" evidence="6">
    <location>
        <begin position="387"/>
        <end position="410"/>
    </location>
</feature>
<protein>
    <submittedName>
        <fullName evidence="8">MFS general substrate transporter</fullName>
    </submittedName>
</protein>
<keyword evidence="5 6" id="KW-0472">Membrane</keyword>
<feature type="transmembrane region" description="Helical" evidence="6">
    <location>
        <begin position="422"/>
        <end position="443"/>
    </location>
</feature>
<dbReference type="PANTHER" id="PTHR43791:SF52">
    <property type="entry name" value="TRANSPORTER, PUTATIVE (AFU_ORTHOLOGUE AFUA_1G11820)-RELATED"/>
    <property type="match status" value="1"/>
</dbReference>
<dbReference type="InterPro" id="IPR011701">
    <property type="entry name" value="MFS"/>
</dbReference>
<dbReference type="OrthoDB" id="310895at2759"/>
<keyword evidence="9" id="KW-1185">Reference proteome</keyword>
<evidence type="ECO:0000313" key="8">
    <source>
        <dbReference type="EMBL" id="KAF1951395.1"/>
    </source>
</evidence>
<evidence type="ECO:0000256" key="5">
    <source>
        <dbReference type="ARBA" id="ARBA00023136"/>
    </source>
</evidence>
<dbReference type="InterPro" id="IPR020846">
    <property type="entry name" value="MFS_dom"/>
</dbReference>
<evidence type="ECO:0000259" key="7">
    <source>
        <dbReference type="PROSITE" id="PS50850"/>
    </source>
</evidence>
<dbReference type="Pfam" id="PF07690">
    <property type="entry name" value="MFS_1"/>
    <property type="match status" value="1"/>
</dbReference>
<evidence type="ECO:0000313" key="9">
    <source>
        <dbReference type="Proteomes" id="UP000800035"/>
    </source>
</evidence>
<feature type="transmembrane region" description="Helical" evidence="6">
    <location>
        <begin position="355"/>
        <end position="375"/>
    </location>
</feature>
<comment type="subcellular location">
    <subcellularLocation>
        <location evidence="1">Membrane</location>
        <topology evidence="1">Multi-pass membrane protein</topology>
    </subcellularLocation>
</comment>
<keyword evidence="3 6" id="KW-0812">Transmembrane</keyword>
<dbReference type="AlphaFoldDB" id="A0A6A5TEZ1"/>
<accession>A0A6A5TEZ1</accession>
<dbReference type="InterPro" id="IPR036259">
    <property type="entry name" value="MFS_trans_sf"/>
</dbReference>
<sequence length="474" mass="52082">MAEKAITAKDAELSPSECTDDKAAERRLVRKLDIRIIPILWILYLVNFLDRANIGNAKIAGMEKDLHLTGQRFNIAAWVFNLGYLVAGVPLTIVFKRYGPKSLCVMMVAWGITVVGCGLAKTWGQLVVTRLLEGMAESAFISGCAYLIGAYYTTDEYLSRYVFFFTAGIIAGAINGFVSALLAKMDGVGGYAAWRWIFIMEGILTIVIATLAYPLIVPFPEHATFLPAAQKSLLLSRTKHSGHDPNDTMTPAKALSCLSNWRIWAGVLMYLGVTESANSISNFQPTILRGLGYTSTQAQIHTVPVYVTGATVSIIICVLSERLKKRYPFYILGCAILATGLAVLVAYPRDPKTRYLGMFFMAAGCYSAMPIAIIWTTLNTGQGYERAFTLGMILNFGTAGAFISSNVFLLRETPKFRTGFSTGLGLAFVAVTAATCIFVASWWENRKRDERTRNGRGGEGGEDRNCHPEFRYAL</sequence>
<evidence type="ECO:0000256" key="1">
    <source>
        <dbReference type="ARBA" id="ARBA00004141"/>
    </source>
</evidence>
<evidence type="ECO:0000256" key="4">
    <source>
        <dbReference type="ARBA" id="ARBA00022989"/>
    </source>
</evidence>
<dbReference type="Proteomes" id="UP000800035">
    <property type="component" value="Unassembled WGS sequence"/>
</dbReference>
<dbReference type="GO" id="GO:0022857">
    <property type="term" value="F:transmembrane transporter activity"/>
    <property type="evidence" value="ECO:0007669"/>
    <property type="project" value="InterPro"/>
</dbReference>
<dbReference type="PROSITE" id="PS50850">
    <property type="entry name" value="MFS"/>
    <property type="match status" value="1"/>
</dbReference>
<dbReference type="GO" id="GO:0016020">
    <property type="term" value="C:membrane"/>
    <property type="evidence" value="ECO:0007669"/>
    <property type="project" value="UniProtKB-SubCell"/>
</dbReference>
<feature type="transmembrane region" description="Helical" evidence="6">
    <location>
        <begin position="329"/>
        <end position="349"/>
    </location>
</feature>
<dbReference type="PANTHER" id="PTHR43791">
    <property type="entry name" value="PERMEASE-RELATED"/>
    <property type="match status" value="1"/>
</dbReference>
<feature type="transmembrane region" description="Helical" evidence="6">
    <location>
        <begin position="161"/>
        <end position="182"/>
    </location>
</feature>
<evidence type="ECO:0000256" key="2">
    <source>
        <dbReference type="ARBA" id="ARBA00022448"/>
    </source>
</evidence>
<feature type="transmembrane region" description="Helical" evidence="6">
    <location>
        <begin position="32"/>
        <end position="49"/>
    </location>
</feature>
<feature type="transmembrane region" description="Helical" evidence="6">
    <location>
        <begin position="194"/>
        <end position="216"/>
    </location>
</feature>
<keyword evidence="4 6" id="KW-1133">Transmembrane helix</keyword>
<organism evidence="8 9">
    <name type="scientific">Byssothecium circinans</name>
    <dbReference type="NCBI Taxonomy" id="147558"/>
    <lineage>
        <taxon>Eukaryota</taxon>
        <taxon>Fungi</taxon>
        <taxon>Dikarya</taxon>
        <taxon>Ascomycota</taxon>
        <taxon>Pezizomycotina</taxon>
        <taxon>Dothideomycetes</taxon>
        <taxon>Pleosporomycetidae</taxon>
        <taxon>Pleosporales</taxon>
        <taxon>Massarineae</taxon>
        <taxon>Massarinaceae</taxon>
        <taxon>Byssothecium</taxon>
    </lineage>
</organism>
<proteinExistence type="predicted"/>
<dbReference type="Gene3D" id="1.20.1250.20">
    <property type="entry name" value="MFS general substrate transporter like domains"/>
    <property type="match status" value="2"/>
</dbReference>
<feature type="transmembrane region" description="Helical" evidence="6">
    <location>
        <begin position="75"/>
        <end position="95"/>
    </location>
</feature>